<evidence type="ECO:0000313" key="2">
    <source>
        <dbReference type="Proteomes" id="UP000327013"/>
    </source>
</evidence>
<reference evidence="1 2" key="1">
    <citation type="submission" date="2019-06" db="EMBL/GenBank/DDBJ databases">
        <title>A chromosomal-level reference genome of Carpinus fangiana (Coryloideae, Betulaceae).</title>
        <authorList>
            <person name="Yang X."/>
            <person name="Wang Z."/>
            <person name="Zhang L."/>
            <person name="Hao G."/>
            <person name="Liu J."/>
            <person name="Yang Y."/>
        </authorList>
    </citation>
    <scope>NUCLEOTIDE SEQUENCE [LARGE SCALE GENOMIC DNA]</scope>
    <source>
        <strain evidence="1">Cfa_2016G</strain>
        <tissue evidence="1">Leaf</tissue>
    </source>
</reference>
<dbReference type="EMBL" id="CM017324">
    <property type="protein sequence ID" value="KAE8037132.1"/>
    <property type="molecule type" value="Genomic_DNA"/>
</dbReference>
<accession>A0A660KL93</accession>
<proteinExistence type="predicted"/>
<organism evidence="1 2">
    <name type="scientific">Carpinus fangiana</name>
    <dbReference type="NCBI Taxonomy" id="176857"/>
    <lineage>
        <taxon>Eukaryota</taxon>
        <taxon>Viridiplantae</taxon>
        <taxon>Streptophyta</taxon>
        <taxon>Embryophyta</taxon>
        <taxon>Tracheophyta</taxon>
        <taxon>Spermatophyta</taxon>
        <taxon>Magnoliopsida</taxon>
        <taxon>eudicotyledons</taxon>
        <taxon>Gunneridae</taxon>
        <taxon>Pentapetalae</taxon>
        <taxon>rosids</taxon>
        <taxon>fabids</taxon>
        <taxon>Fagales</taxon>
        <taxon>Betulaceae</taxon>
        <taxon>Carpinus</taxon>
    </lineage>
</organism>
<name>A0A660KL93_9ROSI</name>
<dbReference type="Proteomes" id="UP000327013">
    <property type="component" value="Chromosome 4"/>
</dbReference>
<protein>
    <submittedName>
        <fullName evidence="1">Uncharacterized protein</fullName>
    </submittedName>
</protein>
<keyword evidence="2" id="KW-1185">Reference proteome</keyword>
<dbReference type="AlphaFoldDB" id="A0A660KL93"/>
<evidence type="ECO:0000313" key="1">
    <source>
        <dbReference type="EMBL" id="KAE8037132.1"/>
    </source>
</evidence>
<gene>
    <name evidence="1" type="ORF">FH972_009752</name>
</gene>
<sequence>MAGQQLNSFKRQKETPKGSYAFKLETYPKRAAMSHNNHSDLSSLHLSGSLSIIFTIALPQLSSETFAS</sequence>